<dbReference type="EMBL" id="FUXB01000015">
    <property type="protein sequence ID" value="SKA19283.1"/>
    <property type="molecule type" value="Genomic_DNA"/>
</dbReference>
<name>A0A1T4RTK0_VIBCI</name>
<dbReference type="AlphaFoldDB" id="A0A1T4RTK0"/>
<dbReference type="Pfam" id="PF05170">
    <property type="entry name" value="AsmA"/>
    <property type="match status" value="1"/>
</dbReference>
<proteinExistence type="predicted"/>
<sequence>MKKFVALGIGCCTLLLMVMLLTVALLHTRYLTPSAQWLTARLWPEFFTFSQVEYHYPLHFRFSNPTIMLDKKTLPLQQLDIWLNPRFIKHGKWQVDSLLIDGGNFASGLPDYPLPTQWEIAHLALHNIDFAHHGLIARGVNVQIHRPLWLEKEQWLPYGEIQLSAEQFYWQGEAINSLLIDANYQPQDSTLYGASFEWNGAQISGQAEQYSTGWSLINTTISQLNVTEKTVDSLHSWWPMIEPYLQHINSLDVLQSHLSFHDIVMENISLSIENVNLHYSVWQQEGAYLSLNADKIEWQQLAWIEPALQLTLAQQQATIHSFNSQLLQGYVHFAGRFSPTHLNVDQLTLSGIKWLDEPVPTPTWPTIFNQIQGITFNQLRAHNLQIIQLTTPPVWQLSGLNIEGHQLEVMKQGHWGLWNGQLNLSANSASVADLIATQGIIEMQSQQGDWQLKRAFFPLAQGYIDLVAGWNFTQPSAPWYIDLHTDSLPLKPLNAWLTLPFKVEGLADIELRLRGLTRDYAMLSHSLTGDMQASLHSGLLSFQQHDTLTIQPFQLDDLRLQADRGRITLPESTLQGPALSATLSGTLDLLTPQQGKLELNLMQKCQHILFDLWRNQQQNKVDHRCSIIQ</sequence>
<accession>A0A1T4RTK0</accession>
<dbReference type="RefSeq" id="WP_078927169.1">
    <property type="nucleotide sequence ID" value="NZ_FUXB01000015.1"/>
</dbReference>
<gene>
    <name evidence="2" type="ORF">SAMN02745782_02818</name>
</gene>
<feature type="domain" description="AsmA" evidence="1">
    <location>
        <begin position="1"/>
        <end position="570"/>
    </location>
</feature>
<evidence type="ECO:0000259" key="1">
    <source>
        <dbReference type="Pfam" id="PF05170"/>
    </source>
</evidence>
<reference evidence="3" key="1">
    <citation type="submission" date="2017-02" db="EMBL/GenBank/DDBJ databases">
        <authorList>
            <person name="Varghese N."/>
            <person name="Submissions S."/>
        </authorList>
    </citation>
    <scope>NUCLEOTIDE SEQUENCE [LARGE SCALE GENOMIC DNA]</scope>
    <source>
        <strain evidence="3">DSM 19608</strain>
    </source>
</reference>
<dbReference type="Proteomes" id="UP000190834">
    <property type="component" value="Unassembled WGS sequence"/>
</dbReference>
<dbReference type="OrthoDB" id="5912765at2"/>
<protein>
    <submittedName>
        <fullName evidence="2">AsmA family protein</fullName>
    </submittedName>
</protein>
<evidence type="ECO:0000313" key="3">
    <source>
        <dbReference type="Proteomes" id="UP000190834"/>
    </source>
</evidence>
<dbReference type="InterPro" id="IPR007844">
    <property type="entry name" value="AsmA"/>
</dbReference>
<dbReference type="GeneID" id="70582459"/>
<evidence type="ECO:0000313" key="2">
    <source>
        <dbReference type="EMBL" id="SKA19283.1"/>
    </source>
</evidence>
<dbReference type="STRING" id="1123491.SAMN02745782_02818"/>
<organism evidence="2 3">
    <name type="scientific">Vibrio cincinnatiensis DSM 19608</name>
    <dbReference type="NCBI Taxonomy" id="1123491"/>
    <lineage>
        <taxon>Bacteria</taxon>
        <taxon>Pseudomonadati</taxon>
        <taxon>Pseudomonadota</taxon>
        <taxon>Gammaproteobacteria</taxon>
        <taxon>Vibrionales</taxon>
        <taxon>Vibrionaceae</taxon>
        <taxon>Vibrio</taxon>
    </lineage>
</organism>
<keyword evidence="3" id="KW-1185">Reference proteome</keyword>